<evidence type="ECO:0000256" key="8">
    <source>
        <dbReference type="ARBA" id="ARBA00023212"/>
    </source>
</evidence>
<keyword evidence="7" id="KW-0653">Protein transport</keyword>
<keyword evidence="8 10" id="KW-0206">Cytoskeleton</keyword>
<dbReference type="GO" id="GO:0005634">
    <property type="term" value="C:nucleus"/>
    <property type="evidence" value="ECO:0007669"/>
    <property type="project" value="UniProtKB-SubCell"/>
</dbReference>
<gene>
    <name evidence="11" type="ORF">TrST_g6615</name>
</gene>
<name>A0A9W7BRJ4_9STRA</name>
<keyword evidence="3" id="KW-0813">Transport</keyword>
<dbReference type="FunFam" id="3.30.740.10:FF:000005">
    <property type="entry name" value="Dynein light chain"/>
    <property type="match status" value="1"/>
</dbReference>
<comment type="caution">
    <text evidence="11">The sequence shown here is derived from an EMBL/GenBank/DDBJ whole genome shotgun (WGS) entry which is preliminary data.</text>
</comment>
<dbReference type="EMBL" id="BRXY01000395">
    <property type="protein sequence ID" value="GMH92199.1"/>
    <property type="molecule type" value="Genomic_DNA"/>
</dbReference>
<dbReference type="AlphaFoldDB" id="A0A9W7BRJ4"/>
<evidence type="ECO:0000256" key="10">
    <source>
        <dbReference type="RuleBase" id="RU365010"/>
    </source>
</evidence>
<keyword evidence="10" id="KW-0243">Dynein</keyword>
<keyword evidence="6" id="KW-0509">mRNA transport</keyword>
<dbReference type="SMART" id="SM01375">
    <property type="entry name" value="Dynein_light"/>
    <property type="match status" value="1"/>
</dbReference>
<keyword evidence="10" id="KW-0505">Motor protein</keyword>
<evidence type="ECO:0000256" key="1">
    <source>
        <dbReference type="ARBA" id="ARBA00004123"/>
    </source>
</evidence>
<accession>A0A9W7BRJ4</accession>
<evidence type="ECO:0000256" key="3">
    <source>
        <dbReference type="ARBA" id="ARBA00022448"/>
    </source>
</evidence>
<evidence type="ECO:0000256" key="2">
    <source>
        <dbReference type="ARBA" id="ARBA00004245"/>
    </source>
</evidence>
<dbReference type="OrthoDB" id="10033309at2759"/>
<evidence type="ECO:0000256" key="6">
    <source>
        <dbReference type="ARBA" id="ARBA00022816"/>
    </source>
</evidence>
<dbReference type="SUPFAM" id="SSF54648">
    <property type="entry name" value="DLC"/>
    <property type="match status" value="1"/>
</dbReference>
<keyword evidence="12" id="KW-1185">Reference proteome</keyword>
<dbReference type="GO" id="GO:0005874">
    <property type="term" value="C:microtubule"/>
    <property type="evidence" value="ECO:0007669"/>
    <property type="project" value="UniProtKB-KW"/>
</dbReference>
<dbReference type="Pfam" id="PF01221">
    <property type="entry name" value="Dynein_light"/>
    <property type="match status" value="1"/>
</dbReference>
<evidence type="ECO:0000313" key="11">
    <source>
        <dbReference type="EMBL" id="GMH92199.1"/>
    </source>
</evidence>
<dbReference type="GO" id="GO:0015031">
    <property type="term" value="P:protein transport"/>
    <property type="evidence" value="ECO:0007669"/>
    <property type="project" value="UniProtKB-KW"/>
</dbReference>
<evidence type="ECO:0000256" key="4">
    <source>
        <dbReference type="ARBA" id="ARBA00022490"/>
    </source>
</evidence>
<keyword evidence="5 10" id="KW-0493">Microtubule</keyword>
<dbReference type="InterPro" id="IPR037177">
    <property type="entry name" value="DLC_sf"/>
</dbReference>
<dbReference type="InterPro" id="IPR001372">
    <property type="entry name" value="Dynein_light_chain_typ-1/2"/>
</dbReference>
<comment type="similarity">
    <text evidence="10">Belongs to the dynein light chain family.</text>
</comment>
<dbReference type="PANTHER" id="PTHR11886:SF35">
    <property type="entry name" value="DYNEIN LIGHT CHAIN"/>
    <property type="match status" value="1"/>
</dbReference>
<keyword evidence="9" id="KW-0539">Nucleus</keyword>
<dbReference type="GO" id="GO:0051028">
    <property type="term" value="P:mRNA transport"/>
    <property type="evidence" value="ECO:0007669"/>
    <property type="project" value="UniProtKB-KW"/>
</dbReference>
<comment type="subcellular location">
    <subcellularLocation>
        <location evidence="2 10">Cytoplasm</location>
        <location evidence="2 10">Cytoskeleton</location>
    </subcellularLocation>
    <subcellularLocation>
        <location evidence="1">Nucleus</location>
    </subcellularLocation>
</comment>
<evidence type="ECO:0000256" key="9">
    <source>
        <dbReference type="ARBA" id="ARBA00023242"/>
    </source>
</evidence>
<evidence type="ECO:0000256" key="7">
    <source>
        <dbReference type="ARBA" id="ARBA00022927"/>
    </source>
</evidence>
<sequence length="95" mass="10749">MDMNSRGTGMNKQICDMDEHGEMKADAQSVAAVAIDTHVTEREQSKHIKQFFDSKYGPTWHVIVGCDFKAHVTHEAKTFFFFYIGKTAICLYKAG</sequence>
<reference evidence="12" key="1">
    <citation type="journal article" date="2023" name="Commun. Biol.">
        <title>Genome analysis of Parmales, the sister group of diatoms, reveals the evolutionary specialization of diatoms from phago-mixotrophs to photoautotrophs.</title>
        <authorList>
            <person name="Ban H."/>
            <person name="Sato S."/>
            <person name="Yoshikawa S."/>
            <person name="Yamada K."/>
            <person name="Nakamura Y."/>
            <person name="Ichinomiya M."/>
            <person name="Sato N."/>
            <person name="Blanc-Mathieu R."/>
            <person name="Endo H."/>
            <person name="Kuwata A."/>
            <person name="Ogata H."/>
        </authorList>
    </citation>
    <scope>NUCLEOTIDE SEQUENCE [LARGE SCALE GENOMIC DNA]</scope>
    <source>
        <strain evidence="12">NIES 3701</strain>
    </source>
</reference>
<evidence type="ECO:0000313" key="12">
    <source>
        <dbReference type="Proteomes" id="UP001165085"/>
    </source>
</evidence>
<organism evidence="11 12">
    <name type="scientific">Triparma strigata</name>
    <dbReference type="NCBI Taxonomy" id="1606541"/>
    <lineage>
        <taxon>Eukaryota</taxon>
        <taxon>Sar</taxon>
        <taxon>Stramenopiles</taxon>
        <taxon>Ochrophyta</taxon>
        <taxon>Bolidophyceae</taxon>
        <taxon>Parmales</taxon>
        <taxon>Triparmaceae</taxon>
        <taxon>Triparma</taxon>
    </lineage>
</organism>
<keyword evidence="4 10" id="KW-0963">Cytoplasm</keyword>
<dbReference type="GO" id="GO:0007017">
    <property type="term" value="P:microtubule-based process"/>
    <property type="evidence" value="ECO:0007669"/>
    <property type="project" value="InterPro"/>
</dbReference>
<dbReference type="Gene3D" id="3.30.740.10">
    <property type="entry name" value="Protein Inhibitor Of Neuronal Nitric Oxide Synthase"/>
    <property type="match status" value="1"/>
</dbReference>
<evidence type="ECO:0000256" key="5">
    <source>
        <dbReference type="ARBA" id="ARBA00022701"/>
    </source>
</evidence>
<proteinExistence type="inferred from homology"/>
<dbReference type="Proteomes" id="UP001165085">
    <property type="component" value="Unassembled WGS sequence"/>
</dbReference>
<dbReference type="GO" id="GO:0005868">
    <property type="term" value="C:cytoplasmic dynein complex"/>
    <property type="evidence" value="ECO:0007669"/>
    <property type="project" value="TreeGrafter"/>
</dbReference>
<protein>
    <recommendedName>
        <fullName evidence="10">Dynein light chain</fullName>
    </recommendedName>
</protein>
<dbReference type="PANTHER" id="PTHR11886">
    <property type="entry name" value="DYNEIN LIGHT CHAIN"/>
    <property type="match status" value="1"/>
</dbReference>
<dbReference type="GO" id="GO:0045505">
    <property type="term" value="F:dynein intermediate chain binding"/>
    <property type="evidence" value="ECO:0007669"/>
    <property type="project" value="TreeGrafter"/>
</dbReference>